<evidence type="ECO:0000313" key="3">
    <source>
        <dbReference type="EMBL" id="KAF0647213.1"/>
    </source>
</evidence>
<evidence type="ECO:0000313" key="5">
    <source>
        <dbReference type="Proteomes" id="UP000194318"/>
    </source>
</evidence>
<name>A0A1Y2NUE9_STRFR</name>
<keyword evidence="2" id="KW-0472">Membrane</keyword>
<feature type="compositionally biased region" description="Basic and acidic residues" evidence="1">
    <location>
        <begin position="103"/>
        <end position="129"/>
    </location>
</feature>
<gene>
    <name evidence="4" type="ORF">BG846_03717</name>
    <name evidence="3" type="ORF">K701_24990</name>
</gene>
<dbReference type="EMBL" id="ASYR01000040">
    <property type="protein sequence ID" value="KAF0647213.1"/>
    <property type="molecule type" value="Genomic_DNA"/>
</dbReference>
<dbReference type="Proteomes" id="UP000731519">
    <property type="component" value="Unassembled WGS sequence"/>
</dbReference>
<keyword evidence="2" id="KW-1133">Transmembrane helix</keyword>
<reference evidence="3 6" key="1">
    <citation type="submission" date="2013-05" db="EMBL/GenBank/DDBJ databases">
        <title>Genome Sequence of Streptomyces fradiae.</title>
        <authorList>
            <person name="Kirby R."/>
        </authorList>
    </citation>
    <scope>NUCLEOTIDE SEQUENCE [LARGE SCALE GENOMIC DNA]</scope>
    <source>
        <strain evidence="3 6">ATCC 10745</strain>
    </source>
</reference>
<dbReference type="RefSeq" id="WP_051839244.1">
    <property type="nucleotide sequence ID" value="NZ_ASYR01000040.1"/>
</dbReference>
<dbReference type="AlphaFoldDB" id="A0A1Y2NUE9"/>
<evidence type="ECO:0000313" key="4">
    <source>
        <dbReference type="EMBL" id="OSY50647.1"/>
    </source>
</evidence>
<keyword evidence="2" id="KW-0812">Transmembrane</keyword>
<dbReference type="Pfam" id="PF10935">
    <property type="entry name" value="DUF2637"/>
    <property type="match status" value="1"/>
</dbReference>
<evidence type="ECO:0000256" key="1">
    <source>
        <dbReference type="SAM" id="MobiDB-lite"/>
    </source>
</evidence>
<feature type="transmembrane region" description="Helical" evidence="2">
    <location>
        <begin position="280"/>
        <end position="304"/>
    </location>
</feature>
<evidence type="ECO:0000313" key="6">
    <source>
        <dbReference type="Proteomes" id="UP000731519"/>
    </source>
</evidence>
<sequence length="344" mass="36916">MRDFGAGESYGTPYGPPYGPYDRGGNQVWGRPHEEPPAPRPDLAGYGPAPHLAGYGPAPDLAGYGGPGGLLDASWDPAEELASLLQDAIAVERDTSPPPPPQEPDHPLDRDLPDRDPLGTPPPDRDRPGHPPLDPGLLDPDPLGRAPLAGLARITADLPPIRRSAAPGHRKDRARTIGWVPTVSYSIAALATVLVSMVSVFGGVIAYDPLRHIAEARTSADAVKWWPLLVYGPWLVASLSILRAAVHQRRAAHSWIVVLLFSLTAMLLCVAEAPRTFTDTAAAALPTVASLACFHQLVRLITLTRPPRRRTRRRRLARPAAGRTAAHPLGTHLPRQAHGGKRVL</sequence>
<dbReference type="GeneID" id="91407100"/>
<dbReference type="EMBL" id="MIFZ01000277">
    <property type="protein sequence ID" value="OSY50647.1"/>
    <property type="molecule type" value="Genomic_DNA"/>
</dbReference>
<dbReference type="InterPro" id="IPR021235">
    <property type="entry name" value="DUF2637"/>
</dbReference>
<dbReference type="Proteomes" id="UP000194318">
    <property type="component" value="Unassembled WGS sequence"/>
</dbReference>
<feature type="region of interest" description="Disordered" evidence="1">
    <location>
        <begin position="309"/>
        <end position="344"/>
    </location>
</feature>
<evidence type="ECO:0008006" key="7">
    <source>
        <dbReference type="Google" id="ProtNLM"/>
    </source>
</evidence>
<accession>A0A1Y2NUE9</accession>
<feature type="transmembrane region" description="Helical" evidence="2">
    <location>
        <begin position="225"/>
        <end position="242"/>
    </location>
</feature>
<feature type="region of interest" description="Disordered" evidence="1">
    <location>
        <begin position="1"/>
        <end position="74"/>
    </location>
</feature>
<feature type="transmembrane region" description="Helical" evidence="2">
    <location>
        <begin position="254"/>
        <end position="274"/>
    </location>
</feature>
<evidence type="ECO:0000256" key="2">
    <source>
        <dbReference type="SAM" id="Phobius"/>
    </source>
</evidence>
<protein>
    <recommendedName>
        <fullName evidence="7">DUF2637 domain-containing protein</fullName>
    </recommendedName>
</protein>
<organism evidence="4 5">
    <name type="scientific">Streptomyces fradiae ATCC 10745 = DSM 40063</name>
    <dbReference type="NCBI Taxonomy" id="1319510"/>
    <lineage>
        <taxon>Bacteria</taxon>
        <taxon>Bacillati</taxon>
        <taxon>Actinomycetota</taxon>
        <taxon>Actinomycetes</taxon>
        <taxon>Kitasatosporales</taxon>
        <taxon>Streptomycetaceae</taxon>
        <taxon>Streptomyces</taxon>
    </lineage>
</organism>
<reference evidence="4 5" key="2">
    <citation type="submission" date="2016-09" db="EMBL/GenBank/DDBJ databases">
        <title>Streptomyces fradiae DSM40063, a candidate organism with high potential of specific P450 cytochromes.</title>
        <authorList>
            <person name="Grumaz C."/>
            <person name="Vainshtein Y."/>
            <person name="Kirstahler P."/>
            <person name="Sohn K."/>
        </authorList>
    </citation>
    <scope>NUCLEOTIDE SEQUENCE [LARGE SCALE GENOMIC DNA]</scope>
    <source>
        <strain evidence="4 5">DSM 40063</strain>
    </source>
</reference>
<proteinExistence type="predicted"/>
<keyword evidence="6" id="KW-1185">Reference proteome</keyword>
<feature type="region of interest" description="Disordered" evidence="1">
    <location>
        <begin position="92"/>
        <end position="142"/>
    </location>
</feature>
<feature type="transmembrane region" description="Helical" evidence="2">
    <location>
        <begin position="179"/>
        <end position="205"/>
    </location>
</feature>
<comment type="caution">
    <text evidence="4">The sequence shown here is derived from an EMBL/GenBank/DDBJ whole genome shotgun (WGS) entry which is preliminary data.</text>
</comment>